<gene>
    <name evidence="6" type="ORF">FPZ44_04720</name>
</gene>
<dbReference type="CDD" id="cd16276">
    <property type="entry name" value="metallo-hydrolase-like_MBL-fold"/>
    <property type="match status" value="1"/>
</dbReference>
<feature type="domain" description="Metallo-beta-lactamase" evidence="5">
    <location>
        <begin position="101"/>
        <end position="277"/>
    </location>
</feature>
<accession>A0A559IXQ6</accession>
<sequence length="368" mass="40945">MNKIKVISAFAAITITTGAANLAISYGDTSNQLQPVSAAVSNIDTNETEFSPVGAKYVNPSSTRMIQSGEKIGNLFNLNAEQPYVLQRLTKNTYWVQAQYYGTTFYVGSKGVMVFDPLEYRSEQVLKAIRQVTKLPITTIVYSHAHADHINGTSGFLKALEAEGQKKPRIVASKATAEKLAYVDSKIPRPTELVAWPKGKFKFENQVVELHGFDRAAHTDDHAAWLIKGEKVLHAPDLLNPDQPSFWNFAGSENFVYLEQNYKDVLKLDWKWLNGGHGNVGEKKDINFHLAFIADLKKAVSDAMVALPYGNYVDSSKGAHTAYLAEWMDAVSVKATDTLRPKYGKLYGFEHSTPANAKMVAFKMYSYQ</sequence>
<reference evidence="6 7" key="1">
    <citation type="submission" date="2019-07" db="EMBL/GenBank/DDBJ databases">
        <authorList>
            <person name="Kim J."/>
        </authorList>
    </citation>
    <scope>NUCLEOTIDE SEQUENCE [LARGE SCALE GENOMIC DNA]</scope>
    <source>
        <strain evidence="6 7">N4</strain>
    </source>
</reference>
<comment type="function">
    <text evidence="2">Counteracts the endogenous Pycsar antiviral defense system. Phosphodiesterase that enables metal-dependent hydrolysis of host cyclic nucleotide Pycsar defense signals such as cCMP and cUMP.</text>
</comment>
<dbReference type="InterPro" id="IPR050855">
    <property type="entry name" value="NDM-1-like"/>
</dbReference>
<dbReference type="PANTHER" id="PTHR42951">
    <property type="entry name" value="METALLO-BETA-LACTAMASE DOMAIN-CONTAINING"/>
    <property type="match status" value="1"/>
</dbReference>
<comment type="caution">
    <text evidence="6">The sequence shown here is derived from an EMBL/GenBank/DDBJ whole genome shotgun (WGS) entry which is preliminary data.</text>
</comment>
<comment type="catalytic activity">
    <reaction evidence="3">
        <text>3',5'-cyclic UMP + H2O = UMP + H(+)</text>
        <dbReference type="Rhea" id="RHEA:70575"/>
        <dbReference type="ChEBI" id="CHEBI:15377"/>
        <dbReference type="ChEBI" id="CHEBI:15378"/>
        <dbReference type="ChEBI" id="CHEBI:57865"/>
        <dbReference type="ChEBI" id="CHEBI:184387"/>
    </reaction>
    <physiologicalReaction direction="left-to-right" evidence="3">
        <dbReference type="Rhea" id="RHEA:70576"/>
    </physiologicalReaction>
</comment>
<dbReference type="RefSeq" id="WP_144987875.1">
    <property type="nucleotide sequence ID" value="NZ_VNJK01000001.1"/>
</dbReference>
<dbReference type="PANTHER" id="PTHR42951:SF22">
    <property type="entry name" value="METALLO BETA-LACTAMASE SUPERFAMILY LIPOPROTEIN"/>
    <property type="match status" value="1"/>
</dbReference>
<organism evidence="6 7">
    <name type="scientific">Paenibacillus agilis</name>
    <dbReference type="NCBI Taxonomy" id="3020863"/>
    <lineage>
        <taxon>Bacteria</taxon>
        <taxon>Bacillati</taxon>
        <taxon>Bacillota</taxon>
        <taxon>Bacilli</taxon>
        <taxon>Bacillales</taxon>
        <taxon>Paenibacillaceae</taxon>
        <taxon>Paenibacillus</taxon>
    </lineage>
</organism>
<keyword evidence="4" id="KW-0732">Signal</keyword>
<feature type="signal peptide" evidence="4">
    <location>
        <begin position="1"/>
        <end position="19"/>
    </location>
</feature>
<feature type="chain" id="PRO_5039321755" evidence="4">
    <location>
        <begin position="20"/>
        <end position="368"/>
    </location>
</feature>
<dbReference type="Pfam" id="PF00753">
    <property type="entry name" value="Lactamase_B"/>
    <property type="match status" value="1"/>
</dbReference>
<protein>
    <submittedName>
        <fullName evidence="6">MBL fold metallo-hydrolase</fullName>
    </submittedName>
</protein>
<dbReference type="AlphaFoldDB" id="A0A559IXQ6"/>
<evidence type="ECO:0000256" key="1">
    <source>
        <dbReference type="ARBA" id="ARBA00034221"/>
    </source>
</evidence>
<dbReference type="SMART" id="SM00849">
    <property type="entry name" value="Lactamase_B"/>
    <property type="match status" value="1"/>
</dbReference>
<evidence type="ECO:0000256" key="3">
    <source>
        <dbReference type="ARBA" id="ARBA00048505"/>
    </source>
</evidence>
<comment type="catalytic activity">
    <reaction evidence="1">
        <text>3',5'-cyclic CMP + H2O = CMP + H(+)</text>
        <dbReference type="Rhea" id="RHEA:72675"/>
        <dbReference type="ChEBI" id="CHEBI:15377"/>
        <dbReference type="ChEBI" id="CHEBI:15378"/>
        <dbReference type="ChEBI" id="CHEBI:58003"/>
        <dbReference type="ChEBI" id="CHEBI:60377"/>
    </reaction>
    <physiologicalReaction direction="left-to-right" evidence="1">
        <dbReference type="Rhea" id="RHEA:72676"/>
    </physiologicalReaction>
</comment>
<evidence type="ECO:0000313" key="6">
    <source>
        <dbReference type="EMBL" id="TVX92422.1"/>
    </source>
</evidence>
<dbReference type="EMBL" id="VNJK01000001">
    <property type="protein sequence ID" value="TVX92422.1"/>
    <property type="molecule type" value="Genomic_DNA"/>
</dbReference>
<dbReference type="Gene3D" id="3.60.15.10">
    <property type="entry name" value="Ribonuclease Z/Hydroxyacylglutathione hydrolase-like"/>
    <property type="match status" value="1"/>
</dbReference>
<evidence type="ECO:0000259" key="5">
    <source>
        <dbReference type="SMART" id="SM00849"/>
    </source>
</evidence>
<evidence type="ECO:0000256" key="4">
    <source>
        <dbReference type="SAM" id="SignalP"/>
    </source>
</evidence>
<keyword evidence="7" id="KW-1185">Reference proteome</keyword>
<evidence type="ECO:0000256" key="2">
    <source>
        <dbReference type="ARBA" id="ARBA00034301"/>
    </source>
</evidence>
<evidence type="ECO:0000313" key="7">
    <source>
        <dbReference type="Proteomes" id="UP000318102"/>
    </source>
</evidence>
<dbReference type="OrthoDB" id="9815874at2"/>
<name>A0A559IXQ6_9BACL</name>
<dbReference type="Proteomes" id="UP000318102">
    <property type="component" value="Unassembled WGS sequence"/>
</dbReference>
<dbReference type="InterPro" id="IPR001279">
    <property type="entry name" value="Metallo-B-lactamas"/>
</dbReference>
<dbReference type="InterPro" id="IPR036866">
    <property type="entry name" value="RibonucZ/Hydroxyglut_hydro"/>
</dbReference>
<dbReference type="SUPFAM" id="SSF56281">
    <property type="entry name" value="Metallo-hydrolase/oxidoreductase"/>
    <property type="match status" value="1"/>
</dbReference>
<proteinExistence type="predicted"/>